<dbReference type="InterPro" id="IPR018247">
    <property type="entry name" value="EF_Hand_1_Ca_BS"/>
</dbReference>
<dbReference type="PANTHER" id="PTHR44170">
    <property type="entry name" value="PROTEIN SIDEKICK"/>
    <property type="match status" value="1"/>
</dbReference>
<dbReference type="Pfam" id="PF17996">
    <property type="entry name" value="CE2_N"/>
    <property type="match status" value="1"/>
</dbReference>
<dbReference type="CDD" id="cd14254">
    <property type="entry name" value="Dockerin_II"/>
    <property type="match status" value="1"/>
</dbReference>
<feature type="domain" description="Dockerin" evidence="4">
    <location>
        <begin position="1141"/>
        <end position="1203"/>
    </location>
</feature>
<dbReference type="Proteomes" id="UP001519287">
    <property type="component" value="Unassembled WGS sequence"/>
</dbReference>
<feature type="domain" description="Fibronectin type-III" evidence="3">
    <location>
        <begin position="562"/>
        <end position="652"/>
    </location>
</feature>
<comment type="caution">
    <text evidence="5">The sequence shown here is derived from an EMBL/GenBank/DDBJ whole genome shotgun (WGS) entry which is preliminary data.</text>
</comment>
<dbReference type="InterPro" id="IPR016134">
    <property type="entry name" value="Dockerin_dom"/>
</dbReference>
<dbReference type="Gene3D" id="1.10.1330.10">
    <property type="entry name" value="Dockerin domain"/>
    <property type="match status" value="1"/>
</dbReference>
<dbReference type="SUPFAM" id="SSF51445">
    <property type="entry name" value="(Trans)glycosidases"/>
    <property type="match status" value="1"/>
</dbReference>
<dbReference type="SUPFAM" id="SSF49384">
    <property type="entry name" value="Carbohydrate-binding domain"/>
    <property type="match status" value="1"/>
</dbReference>
<evidence type="ECO:0000259" key="3">
    <source>
        <dbReference type="PROSITE" id="PS50853"/>
    </source>
</evidence>
<dbReference type="Pfam" id="PF00404">
    <property type="entry name" value="Dockerin_1"/>
    <property type="match status" value="1"/>
</dbReference>
<dbReference type="InterPro" id="IPR013783">
    <property type="entry name" value="Ig-like_fold"/>
</dbReference>
<dbReference type="EMBL" id="JAGGLB010000013">
    <property type="protein sequence ID" value="MBP1992456.1"/>
    <property type="molecule type" value="Genomic_DNA"/>
</dbReference>
<dbReference type="InterPro" id="IPR036116">
    <property type="entry name" value="FN3_sf"/>
</dbReference>
<evidence type="ECO:0000256" key="1">
    <source>
        <dbReference type="ARBA" id="ARBA00023157"/>
    </source>
</evidence>
<keyword evidence="2" id="KW-0732">Signal</keyword>
<dbReference type="CDD" id="cd08547">
    <property type="entry name" value="Type_II_cohesin"/>
    <property type="match status" value="1"/>
</dbReference>
<gene>
    <name evidence="5" type="ORF">J2Z66_004064</name>
</gene>
<evidence type="ECO:0000256" key="2">
    <source>
        <dbReference type="SAM" id="SignalP"/>
    </source>
</evidence>
<dbReference type="InterPro" id="IPR017853">
    <property type="entry name" value="GH"/>
</dbReference>
<dbReference type="PROSITE" id="PS00018">
    <property type="entry name" value="EF_HAND_1"/>
    <property type="match status" value="2"/>
</dbReference>
<dbReference type="PANTHER" id="PTHR44170:SF56">
    <property type="entry name" value="FIBRONECTIN TYPE-III DOMAIN-CONTAINING PROTEIN"/>
    <property type="match status" value="1"/>
</dbReference>
<organism evidence="5 6">
    <name type="scientific">Paenibacillus eucommiae</name>
    <dbReference type="NCBI Taxonomy" id="1355755"/>
    <lineage>
        <taxon>Bacteria</taxon>
        <taxon>Bacillati</taxon>
        <taxon>Bacillota</taxon>
        <taxon>Bacilli</taxon>
        <taxon>Bacillales</taxon>
        <taxon>Paenibacillaceae</taxon>
        <taxon>Paenibacillus</taxon>
    </lineage>
</organism>
<evidence type="ECO:0000259" key="4">
    <source>
        <dbReference type="PROSITE" id="PS51766"/>
    </source>
</evidence>
<reference evidence="5 6" key="1">
    <citation type="submission" date="2021-03" db="EMBL/GenBank/DDBJ databases">
        <title>Genomic Encyclopedia of Type Strains, Phase IV (KMG-IV): sequencing the most valuable type-strain genomes for metagenomic binning, comparative biology and taxonomic classification.</title>
        <authorList>
            <person name="Goeker M."/>
        </authorList>
    </citation>
    <scope>NUCLEOTIDE SEQUENCE [LARGE SCALE GENOMIC DNA]</scope>
    <source>
        <strain evidence="5 6">DSM 26048</strain>
    </source>
</reference>
<dbReference type="InterPro" id="IPR008965">
    <property type="entry name" value="CBM2/CBM3_carb-bd_dom_sf"/>
</dbReference>
<dbReference type="Gene3D" id="3.20.20.80">
    <property type="entry name" value="Glycosidases"/>
    <property type="match status" value="1"/>
</dbReference>
<dbReference type="InterPro" id="IPR002102">
    <property type="entry name" value="Cohesin_dom"/>
</dbReference>
<accession>A0ABS4J024</accession>
<dbReference type="InterPro" id="IPR002105">
    <property type="entry name" value="Dockerin_1_rpt"/>
</dbReference>
<feature type="domain" description="Fibronectin type-III" evidence="3">
    <location>
        <begin position="915"/>
        <end position="1006"/>
    </location>
</feature>
<keyword evidence="1" id="KW-1015">Disulfide bond</keyword>
<dbReference type="Pfam" id="PF00041">
    <property type="entry name" value="fn3"/>
    <property type="match status" value="2"/>
</dbReference>
<dbReference type="CDD" id="cd00063">
    <property type="entry name" value="FN3"/>
    <property type="match status" value="2"/>
</dbReference>
<dbReference type="InterPro" id="IPR036439">
    <property type="entry name" value="Dockerin_dom_sf"/>
</dbReference>
<dbReference type="PROSITE" id="PS50853">
    <property type="entry name" value="FN3"/>
    <property type="match status" value="2"/>
</dbReference>
<dbReference type="SUPFAM" id="SSF49265">
    <property type="entry name" value="Fibronectin type III"/>
    <property type="match status" value="2"/>
</dbReference>
<dbReference type="Gene3D" id="2.60.120.260">
    <property type="entry name" value="Galactose-binding domain-like"/>
    <property type="match status" value="2"/>
</dbReference>
<sequence length="1203" mass="131798">MRKKRTGLCTLLITFLVSIAAISFSFANAAHAATDDEFQIGAFFMPTWPYTNAAQYDYLKDAHVNLIQSFYPNDTQFKTIEHMKTALDLAEARGITIQVSDERSGFLMNSATNQDIDAIASTYKDHPATSGYYIIDEPGMAALSRAAYVYKRFLYNDPDSQSNVNLFPSNGVPGTTYTTYLKTWVNEVDARNLKYLTMDRYPFVGTGTAIDGNFYLDMRDLRTIGLQTHVKTALYLQSVGLGNDLRRPNANELRWHMYNSLAYGVKGVYWFTWFQPNIPGFDFKPAIIDKTGNKTDLYAPASQLGAEVTALGPTLMGLTSLNVYVNGSVPAGTVAIPPDYFWKPSTNDNLLISHFANAQGRNYIMVVNRDHINSKTLSFTLPAKPVTITEVSKETGSEESTNYSSTTGEVSATFLPGEGKLYALPAGFELQPSADVNDTDTTIIYTGSWSLQSKNAQKEDAHYTTTSGASMEYTFTGTGIELIGETGQSGGEVEVYLDNKLEATVSTYADAATKQQQVLFQKNNLTRGTHTIKVVKKTGGSLYFDMLRVEIGSGPIISVPTVPKSLTADHSDPSQIALTWSGQGSNIDAYNVYRAENATGVYTRLNTNPLTEPAFTDSALVADTTYYYKVTAANGVGESKFSPIVTVTTADDLPAKLEPVLNQLHLKNIYRSGSLQTDLTPLPEGYFWKPASTTDNMRISHYTSNEGRSYVLVVNRDYANSKTVTFNLNDKPNNVTEISKETGKQISTSYNSSSGQLSAAFQPGEQRLYALSTDFTETSIALINDTDTSISYTNWFSSHPYPRNIGDYMDDIHYTTAQGAYFEYTFTGTGIDLVFETDRNGGTMEVYIDDLLDKTVNTYENVVSKVMQTVYQRNDLEYGTHKVKVLKTSSSATYLFFDMIRVKNKQALTITLPDLPQNLAEVTKNAQEITIGWTSEEPNSVDSYHVYRSSTEGGSYTKLNDAPVIGNTYTDSGLSPDTNYYYKLKSVNVIGQSDYSNAINVRTNSDAPATSLTTQASSVSGGEMFKVKYGLGVVTARVYAQDIFLTYDPAVVEFISAVSIKDGVSLLETVTSPVGSIQLILASTGAGNEITAQAEIVELTFRAKHVSRAATSEIKVSSATLADGQGIEYAAALSSINVQVISGFPGDVNHDNKVTIGDLAIVAANYGKDTSSPDWEQIKQADLNGDGKIDIEDLVIIARKIIK</sequence>
<name>A0ABS4J024_9BACL</name>
<dbReference type="RefSeq" id="WP_209973472.1">
    <property type="nucleotide sequence ID" value="NZ_JAGGLB010000013.1"/>
</dbReference>
<feature type="signal peptide" evidence="2">
    <location>
        <begin position="1"/>
        <end position="32"/>
    </location>
</feature>
<dbReference type="PROSITE" id="PS51766">
    <property type="entry name" value="DOCKERIN"/>
    <property type="match status" value="1"/>
</dbReference>
<proteinExistence type="predicted"/>
<keyword evidence="6" id="KW-1185">Reference proteome</keyword>
<dbReference type="InterPro" id="IPR040794">
    <property type="entry name" value="CE2_N"/>
</dbReference>
<dbReference type="Pfam" id="PF00963">
    <property type="entry name" value="Cohesin"/>
    <property type="match status" value="1"/>
</dbReference>
<evidence type="ECO:0000313" key="6">
    <source>
        <dbReference type="Proteomes" id="UP001519287"/>
    </source>
</evidence>
<dbReference type="SUPFAM" id="SSF63446">
    <property type="entry name" value="Type I dockerin domain"/>
    <property type="match status" value="1"/>
</dbReference>
<evidence type="ECO:0000313" key="5">
    <source>
        <dbReference type="EMBL" id="MBP1992456.1"/>
    </source>
</evidence>
<dbReference type="InterPro" id="IPR003961">
    <property type="entry name" value="FN3_dom"/>
</dbReference>
<protein>
    <recommendedName>
        <fullName evidence="7">Dockerin domain-containing protein</fullName>
    </recommendedName>
</protein>
<evidence type="ECO:0008006" key="7">
    <source>
        <dbReference type="Google" id="ProtNLM"/>
    </source>
</evidence>
<dbReference type="Gene3D" id="2.60.40.10">
    <property type="entry name" value="Immunoglobulins"/>
    <property type="match status" value="2"/>
</dbReference>
<dbReference type="SMART" id="SM00060">
    <property type="entry name" value="FN3"/>
    <property type="match status" value="2"/>
</dbReference>
<feature type="chain" id="PRO_5047212075" description="Dockerin domain-containing protein" evidence="2">
    <location>
        <begin position="33"/>
        <end position="1203"/>
    </location>
</feature>
<dbReference type="Gene3D" id="2.60.40.680">
    <property type="match status" value="1"/>
</dbReference>